<reference evidence="3" key="1">
    <citation type="journal article" date="2020" name="Stud. Mycol.">
        <title>101 Dothideomycetes genomes: A test case for predicting lifestyles and emergence of pathogens.</title>
        <authorList>
            <person name="Haridas S."/>
            <person name="Albert R."/>
            <person name="Binder M."/>
            <person name="Bloem J."/>
            <person name="LaButti K."/>
            <person name="Salamov A."/>
            <person name="Andreopoulos B."/>
            <person name="Baker S."/>
            <person name="Barry K."/>
            <person name="Bills G."/>
            <person name="Bluhm B."/>
            <person name="Cannon C."/>
            <person name="Castanera R."/>
            <person name="Culley D."/>
            <person name="Daum C."/>
            <person name="Ezra D."/>
            <person name="Gonzalez J."/>
            <person name="Henrissat B."/>
            <person name="Kuo A."/>
            <person name="Liang C."/>
            <person name="Lipzen A."/>
            <person name="Lutzoni F."/>
            <person name="Magnuson J."/>
            <person name="Mondo S."/>
            <person name="Nolan M."/>
            <person name="Ohm R."/>
            <person name="Pangilinan J."/>
            <person name="Park H.-J."/>
            <person name="Ramirez L."/>
            <person name="Alfaro M."/>
            <person name="Sun H."/>
            <person name="Tritt A."/>
            <person name="Yoshinaga Y."/>
            <person name="Zwiers L.-H."/>
            <person name="Turgeon B."/>
            <person name="Goodwin S."/>
            <person name="Spatafora J."/>
            <person name="Crous P."/>
            <person name="Grigoriev I."/>
        </authorList>
    </citation>
    <scope>NUCLEOTIDE SEQUENCE [LARGE SCALE GENOMIC DNA]</scope>
    <source>
        <strain evidence="3">CBS 304.66</strain>
    </source>
</reference>
<dbReference type="EMBL" id="ML986588">
    <property type="protein sequence ID" value="KAF2267963.1"/>
    <property type="molecule type" value="Genomic_DNA"/>
</dbReference>
<evidence type="ECO:0000313" key="2">
    <source>
        <dbReference type="EMBL" id="KAF2267963.1"/>
    </source>
</evidence>
<proteinExistence type="predicted"/>
<dbReference type="Proteomes" id="UP000800093">
    <property type="component" value="Unassembled WGS sequence"/>
</dbReference>
<feature type="compositionally biased region" description="Basic and acidic residues" evidence="1">
    <location>
        <begin position="123"/>
        <end position="137"/>
    </location>
</feature>
<feature type="compositionally biased region" description="Polar residues" evidence="1">
    <location>
        <begin position="214"/>
        <end position="223"/>
    </location>
</feature>
<feature type="compositionally biased region" description="Polar residues" evidence="1">
    <location>
        <begin position="182"/>
        <end position="193"/>
    </location>
</feature>
<feature type="region of interest" description="Disordered" evidence="1">
    <location>
        <begin position="161"/>
        <end position="226"/>
    </location>
</feature>
<evidence type="ECO:0000256" key="1">
    <source>
        <dbReference type="SAM" id="MobiDB-lite"/>
    </source>
</evidence>
<name>A0A9P4KHQ6_9PLEO</name>
<feature type="region of interest" description="Disordered" evidence="1">
    <location>
        <begin position="94"/>
        <end position="144"/>
    </location>
</feature>
<dbReference type="AlphaFoldDB" id="A0A9P4KHQ6"/>
<gene>
    <name evidence="2" type="ORF">CC78DRAFT_33073</name>
</gene>
<comment type="caution">
    <text evidence="2">The sequence shown here is derived from an EMBL/GenBank/DDBJ whole genome shotgun (WGS) entry which is preliminary data.</text>
</comment>
<organism evidence="2 3">
    <name type="scientific">Lojkania enalia</name>
    <dbReference type="NCBI Taxonomy" id="147567"/>
    <lineage>
        <taxon>Eukaryota</taxon>
        <taxon>Fungi</taxon>
        <taxon>Dikarya</taxon>
        <taxon>Ascomycota</taxon>
        <taxon>Pezizomycotina</taxon>
        <taxon>Dothideomycetes</taxon>
        <taxon>Pleosporomycetidae</taxon>
        <taxon>Pleosporales</taxon>
        <taxon>Pleosporales incertae sedis</taxon>
        <taxon>Lojkania</taxon>
    </lineage>
</organism>
<protein>
    <submittedName>
        <fullName evidence="2">Uncharacterized protein</fullName>
    </submittedName>
</protein>
<keyword evidence="3" id="KW-1185">Reference proteome</keyword>
<evidence type="ECO:0000313" key="3">
    <source>
        <dbReference type="Proteomes" id="UP000800093"/>
    </source>
</evidence>
<sequence>MTPLHQCNACRIMYMVSRKDIRAPIPISLFLFSFIRTTHCIQLRATFTHNQLLSTRSPSNLSLYISSLFPPRYIMSLSITSSLALRSSMVTLVSTPAPSKRPSASRKRERTDDDDESSPVSDPNRRLKLDSNEEDSRKKRLFLPTPPIASVEEYNADYFSNSESKTSDWSSDDNSHEAAPPNSDQSAPGNNANESEVSDEEKSKDGEEGLGSEYESQPSNQDRCSYCPGRKHIYITKLVNGKWVKFAY</sequence>
<accession>A0A9P4KHQ6</accession>